<evidence type="ECO:0000313" key="3">
    <source>
        <dbReference type="Proteomes" id="UP000246740"/>
    </source>
</evidence>
<dbReference type="EMBL" id="KZ819192">
    <property type="protein sequence ID" value="PWZ00423.1"/>
    <property type="molecule type" value="Genomic_DNA"/>
</dbReference>
<proteinExistence type="predicted"/>
<dbReference type="PANTHER" id="PTHR14778">
    <property type="entry name" value="KINETOCHORE-ASSOCIATED PROTEIN DSN1 HOMOLOG"/>
    <property type="match status" value="1"/>
</dbReference>
<feature type="region of interest" description="Disordered" evidence="1">
    <location>
        <begin position="465"/>
        <end position="487"/>
    </location>
</feature>
<dbReference type="InterPro" id="IPR013218">
    <property type="entry name" value="Dsn1/Mis13"/>
</dbReference>
<evidence type="ECO:0000256" key="1">
    <source>
        <dbReference type="SAM" id="MobiDB-lite"/>
    </source>
</evidence>
<feature type="region of interest" description="Disordered" evidence="1">
    <location>
        <begin position="101"/>
        <end position="190"/>
    </location>
</feature>
<feature type="region of interest" description="Disordered" evidence="1">
    <location>
        <begin position="1"/>
        <end position="69"/>
    </location>
</feature>
<feature type="compositionally biased region" description="Low complexity" evidence="1">
    <location>
        <begin position="1"/>
        <end position="52"/>
    </location>
</feature>
<feature type="compositionally biased region" description="Basic and acidic residues" evidence="1">
    <location>
        <begin position="223"/>
        <end position="233"/>
    </location>
</feature>
<organism evidence="2 3">
    <name type="scientific">Testicularia cyperi</name>
    <dbReference type="NCBI Taxonomy" id="1882483"/>
    <lineage>
        <taxon>Eukaryota</taxon>
        <taxon>Fungi</taxon>
        <taxon>Dikarya</taxon>
        <taxon>Basidiomycota</taxon>
        <taxon>Ustilaginomycotina</taxon>
        <taxon>Ustilaginomycetes</taxon>
        <taxon>Ustilaginales</taxon>
        <taxon>Anthracoideaceae</taxon>
        <taxon>Testicularia</taxon>
    </lineage>
</organism>
<dbReference type="AlphaFoldDB" id="A0A317XRJ6"/>
<feature type="compositionally biased region" description="Polar residues" evidence="1">
    <location>
        <begin position="597"/>
        <end position="607"/>
    </location>
</feature>
<dbReference type="Proteomes" id="UP000246740">
    <property type="component" value="Unassembled WGS sequence"/>
</dbReference>
<feature type="region of interest" description="Disordered" evidence="1">
    <location>
        <begin position="298"/>
        <end position="317"/>
    </location>
</feature>
<dbReference type="InParanoid" id="A0A317XRJ6"/>
<name>A0A317XRJ6_9BASI</name>
<dbReference type="OrthoDB" id="3364649at2759"/>
<feature type="compositionally biased region" description="Polar residues" evidence="1">
    <location>
        <begin position="568"/>
        <end position="577"/>
    </location>
</feature>
<accession>A0A317XRJ6</accession>
<dbReference type="GO" id="GO:0051301">
    <property type="term" value="P:cell division"/>
    <property type="evidence" value="ECO:0007669"/>
    <property type="project" value="InterPro"/>
</dbReference>
<gene>
    <name evidence="2" type="ORF">BCV70DRAFT_211278</name>
</gene>
<reference evidence="2 3" key="1">
    <citation type="journal article" date="2018" name="Mol. Biol. Evol.">
        <title>Broad Genomic Sampling Reveals a Smut Pathogenic Ancestry of the Fungal Clade Ustilaginomycotina.</title>
        <authorList>
            <person name="Kijpornyongpan T."/>
            <person name="Mondo S.J."/>
            <person name="Barry K."/>
            <person name="Sandor L."/>
            <person name="Lee J."/>
            <person name="Lipzen A."/>
            <person name="Pangilinan J."/>
            <person name="LaButti K."/>
            <person name="Hainaut M."/>
            <person name="Henrissat B."/>
            <person name="Grigoriev I.V."/>
            <person name="Spatafora J.W."/>
            <person name="Aime M.C."/>
        </authorList>
    </citation>
    <scope>NUCLEOTIDE SEQUENCE [LARGE SCALE GENOMIC DNA]</scope>
    <source>
        <strain evidence="2 3">MCA 3645</strain>
    </source>
</reference>
<feature type="compositionally biased region" description="Basic and acidic residues" evidence="1">
    <location>
        <begin position="109"/>
        <end position="121"/>
    </location>
</feature>
<feature type="region of interest" description="Disordered" evidence="1">
    <location>
        <begin position="223"/>
        <end position="256"/>
    </location>
</feature>
<keyword evidence="3" id="KW-1185">Reference proteome</keyword>
<feature type="compositionally biased region" description="Low complexity" evidence="1">
    <location>
        <begin position="546"/>
        <end position="559"/>
    </location>
</feature>
<dbReference type="Pfam" id="PF08202">
    <property type="entry name" value="MIS13"/>
    <property type="match status" value="1"/>
</dbReference>
<dbReference type="GO" id="GO:0007059">
    <property type="term" value="P:chromosome segregation"/>
    <property type="evidence" value="ECO:0007669"/>
    <property type="project" value="InterPro"/>
</dbReference>
<sequence>MAVAARRSTRRSASAANEENASASVTGSKQKASSSSSVVSTSSRSSAASSGVIPTVAARNAAKQKETRVERRLEDLLDDTVIADETRRMDVSMGAFLPVTSQPASASVDTRRGKSRARDSVFDSVLPTSRRTNNDSARDTSAGPSRAKRKLRQSKCDPPSTHTLSSRDRAATGTAPHLSRNGRHAGPSSRTVFEPLQDAAGGETPIIRRNQAFRAGLEKAPRLPTGKEADRNRRSSLGLKGQKRVSSLRDGTAAYPHDNVPDHELYRHCSADLPPVIRMKHLTGWILKRSLDVATGRAEVPVKSNQAQKKSKRSSDNADTQFLTFTDAENKLLASKKGEIDTVLNQVLTDLNEGVFGISWMSQSDLTEKKGLQPHPRNESNRIASSRLAAVLDGMAKESQAWSKELTRIEDYEAETSRLEELLASSTTELDDVIAWDRHDLSEEGLQQLRDADAAMDWLRRLTSDESEATKTKSRTKGRTSKAAGAKLSEDEFKGTDLDVRWADVEFSVDLLRSRSHQFAQLESLASRYIRTVSAHAAQALRDRTSSSSALAGAASTGSKRGRRKADTQGQSTSSPSVRGGPDRLERLLSGVRESRSVSTASQQPLGPTSGADESMAADSSTTLATFEPDESDPTDLLRALARMN</sequence>
<feature type="region of interest" description="Disordered" evidence="1">
    <location>
        <begin position="541"/>
        <end position="634"/>
    </location>
</feature>
<dbReference type="STRING" id="1882483.A0A317XRJ6"/>
<dbReference type="PANTHER" id="PTHR14778:SF2">
    <property type="entry name" value="KINETOCHORE-ASSOCIATED PROTEIN DSN1 HOMOLOG"/>
    <property type="match status" value="1"/>
</dbReference>
<evidence type="ECO:0000313" key="2">
    <source>
        <dbReference type="EMBL" id="PWZ00423.1"/>
    </source>
</evidence>
<dbReference type="GO" id="GO:0000444">
    <property type="term" value="C:MIS12/MIND type complex"/>
    <property type="evidence" value="ECO:0007669"/>
    <property type="project" value="InterPro"/>
</dbReference>
<protein>
    <submittedName>
        <fullName evidence="2">Uncharacterized protein</fullName>
    </submittedName>
</protein>